<dbReference type="GO" id="GO:0009103">
    <property type="term" value="P:lipopolysaccharide biosynthetic process"/>
    <property type="evidence" value="ECO:0007669"/>
    <property type="project" value="UniProtKB-ARBA"/>
</dbReference>
<feature type="transmembrane region" description="Helical" evidence="8">
    <location>
        <begin position="227"/>
        <end position="244"/>
    </location>
</feature>
<evidence type="ECO:0000256" key="5">
    <source>
        <dbReference type="ARBA" id="ARBA00022692"/>
    </source>
</evidence>
<evidence type="ECO:0000256" key="1">
    <source>
        <dbReference type="ARBA" id="ARBA00004651"/>
    </source>
</evidence>
<feature type="transmembrane region" description="Helical" evidence="8">
    <location>
        <begin position="204"/>
        <end position="221"/>
    </location>
</feature>
<feature type="transmembrane region" description="Helical" evidence="8">
    <location>
        <begin position="335"/>
        <end position="352"/>
    </location>
</feature>
<sequence>MQRVQNLLNRFLESKKYFWVVLALLFIVSRMATWFYPYDSDHWIFYYVGKAVANGQLLYVNAWDHKPPLIFEFNALMHLLFGGNLILHRIFLTALAILDIFLFYKLTNIFTKEFFARNADKITRVALLLYVFWRSLSQFTSSANNTENIGLIFLLLMYLAFFKFYSSLSSRVKKSEAEGSLKNNEKKGFLHSPHAQVSRNDKSGYIYLLLSGICLSVLFYLKPNFSLLSLPIIIEIFLLSYRSIKKFVMNYLVFGIPFILQTAFWILYFKSQNALEDFWIASFAFSSAYAKSTWSGNVSPQKVFIVMLLPLAIPLLIFAYRFLRDFKKIRTDNTYGFLFFMFLSSLALAFGLGSFYPYYFLILLPSFILIIAYSGEVFLKIGKPKNLVLVLLLLGGMVVSLGISTKQLLNSFSGSVKSQLNEYQQIANYVKANSNKDEKIVFYDYGAVMYQLAERGSGSRFISASILLLDERDQYGFGLSDAFINDLEKSKPKYWIISKDEDSLYYQNKKIILYMLNNFRQDKEFDDYIVLKNKDFCRN</sequence>
<feature type="transmembrane region" description="Helical" evidence="8">
    <location>
        <begin position="149"/>
        <end position="165"/>
    </location>
</feature>
<feature type="transmembrane region" description="Helical" evidence="8">
    <location>
        <begin position="86"/>
        <end position="104"/>
    </location>
</feature>
<dbReference type="Proteomes" id="UP000285655">
    <property type="component" value="Unassembled WGS sequence"/>
</dbReference>
<evidence type="ECO:0000256" key="7">
    <source>
        <dbReference type="ARBA" id="ARBA00023136"/>
    </source>
</evidence>
<dbReference type="AlphaFoldDB" id="A0A419DG00"/>
<evidence type="ECO:0000256" key="4">
    <source>
        <dbReference type="ARBA" id="ARBA00022679"/>
    </source>
</evidence>
<evidence type="ECO:0000256" key="6">
    <source>
        <dbReference type="ARBA" id="ARBA00022989"/>
    </source>
</evidence>
<evidence type="ECO:0000256" key="2">
    <source>
        <dbReference type="ARBA" id="ARBA00022475"/>
    </source>
</evidence>
<keyword evidence="4" id="KW-0808">Transferase</keyword>
<dbReference type="InterPro" id="IPR050297">
    <property type="entry name" value="LipidA_mod_glycosyltrf_83"/>
</dbReference>
<evidence type="ECO:0000313" key="10">
    <source>
        <dbReference type="Proteomes" id="UP000285655"/>
    </source>
</evidence>
<comment type="subcellular location">
    <subcellularLocation>
        <location evidence="1">Cell membrane</location>
        <topology evidence="1">Multi-pass membrane protein</topology>
    </subcellularLocation>
</comment>
<proteinExistence type="predicted"/>
<feature type="transmembrane region" description="Helical" evidence="8">
    <location>
        <begin position="125"/>
        <end position="143"/>
    </location>
</feature>
<reference evidence="9 10" key="1">
    <citation type="journal article" date="2017" name="ISME J.">
        <title>Energy and carbon metabolisms in a deep terrestrial subsurface fluid microbial community.</title>
        <authorList>
            <person name="Momper L."/>
            <person name="Jungbluth S.P."/>
            <person name="Lee M.D."/>
            <person name="Amend J.P."/>
        </authorList>
    </citation>
    <scope>NUCLEOTIDE SEQUENCE [LARGE SCALE GENOMIC DNA]</scope>
    <source>
        <strain evidence="9">SURF_29</strain>
    </source>
</reference>
<evidence type="ECO:0000256" key="8">
    <source>
        <dbReference type="SAM" id="Phobius"/>
    </source>
</evidence>
<evidence type="ECO:0008006" key="11">
    <source>
        <dbReference type="Google" id="ProtNLM"/>
    </source>
</evidence>
<dbReference type="GO" id="GO:0005886">
    <property type="term" value="C:plasma membrane"/>
    <property type="evidence" value="ECO:0007669"/>
    <property type="project" value="UniProtKB-SubCell"/>
</dbReference>
<keyword evidence="5 8" id="KW-0812">Transmembrane</keyword>
<accession>A0A419DG00</accession>
<organism evidence="9 10">
    <name type="scientific">candidate division WS5 bacterium</name>
    <dbReference type="NCBI Taxonomy" id="2093353"/>
    <lineage>
        <taxon>Bacteria</taxon>
        <taxon>candidate division WS5</taxon>
    </lineage>
</organism>
<keyword evidence="6 8" id="KW-1133">Transmembrane helix</keyword>
<feature type="transmembrane region" description="Helical" evidence="8">
    <location>
        <begin position="358"/>
        <end position="379"/>
    </location>
</feature>
<keyword evidence="2" id="KW-1003">Cell membrane</keyword>
<protein>
    <recommendedName>
        <fullName evidence="11">Glycosyltransferase RgtA/B/C/D-like domain-containing protein</fullName>
    </recommendedName>
</protein>
<feature type="transmembrane region" description="Helical" evidence="8">
    <location>
        <begin position="386"/>
        <end position="403"/>
    </location>
</feature>
<dbReference type="PANTHER" id="PTHR33908:SF11">
    <property type="entry name" value="MEMBRANE PROTEIN"/>
    <property type="match status" value="1"/>
</dbReference>
<keyword evidence="3" id="KW-0328">Glycosyltransferase</keyword>
<feature type="transmembrane region" description="Helical" evidence="8">
    <location>
        <begin position="303"/>
        <end position="323"/>
    </location>
</feature>
<feature type="transmembrane region" description="Helical" evidence="8">
    <location>
        <begin position="251"/>
        <end position="269"/>
    </location>
</feature>
<dbReference type="PANTHER" id="PTHR33908">
    <property type="entry name" value="MANNOSYLTRANSFERASE YKCB-RELATED"/>
    <property type="match status" value="1"/>
</dbReference>
<dbReference type="EMBL" id="QZJW01000005">
    <property type="protein sequence ID" value="RJO62041.1"/>
    <property type="molecule type" value="Genomic_DNA"/>
</dbReference>
<comment type="caution">
    <text evidence="9">The sequence shown here is derived from an EMBL/GenBank/DDBJ whole genome shotgun (WGS) entry which is preliminary data.</text>
</comment>
<keyword evidence="7 8" id="KW-0472">Membrane</keyword>
<dbReference type="GO" id="GO:0016763">
    <property type="term" value="F:pentosyltransferase activity"/>
    <property type="evidence" value="ECO:0007669"/>
    <property type="project" value="TreeGrafter"/>
</dbReference>
<gene>
    <name evidence="9" type="ORF">C4544_00890</name>
</gene>
<feature type="transmembrane region" description="Helical" evidence="8">
    <location>
        <begin position="17"/>
        <end position="36"/>
    </location>
</feature>
<evidence type="ECO:0000256" key="3">
    <source>
        <dbReference type="ARBA" id="ARBA00022676"/>
    </source>
</evidence>
<evidence type="ECO:0000313" key="9">
    <source>
        <dbReference type="EMBL" id="RJO62041.1"/>
    </source>
</evidence>
<name>A0A419DG00_9BACT</name>